<dbReference type="EMBL" id="BMAU01021244">
    <property type="protein sequence ID" value="GFY04492.1"/>
    <property type="molecule type" value="Genomic_DNA"/>
</dbReference>
<organism evidence="1 2">
    <name type="scientific">Trichonephila clavipes</name>
    <name type="common">Golden silk orbweaver</name>
    <name type="synonym">Nephila clavipes</name>
    <dbReference type="NCBI Taxonomy" id="2585209"/>
    <lineage>
        <taxon>Eukaryota</taxon>
        <taxon>Metazoa</taxon>
        <taxon>Ecdysozoa</taxon>
        <taxon>Arthropoda</taxon>
        <taxon>Chelicerata</taxon>
        <taxon>Arachnida</taxon>
        <taxon>Araneae</taxon>
        <taxon>Araneomorphae</taxon>
        <taxon>Entelegynae</taxon>
        <taxon>Araneoidea</taxon>
        <taxon>Nephilidae</taxon>
        <taxon>Trichonephila</taxon>
    </lineage>
</organism>
<proteinExistence type="predicted"/>
<comment type="caution">
    <text evidence="1">The sequence shown here is derived from an EMBL/GenBank/DDBJ whole genome shotgun (WGS) entry which is preliminary data.</text>
</comment>
<reference evidence="1" key="1">
    <citation type="submission" date="2020-08" db="EMBL/GenBank/DDBJ databases">
        <title>Multicomponent nature underlies the extraordinary mechanical properties of spider dragline silk.</title>
        <authorList>
            <person name="Kono N."/>
            <person name="Nakamura H."/>
            <person name="Mori M."/>
            <person name="Yoshida Y."/>
            <person name="Ohtoshi R."/>
            <person name="Malay A.D."/>
            <person name="Moran D.A.P."/>
            <person name="Tomita M."/>
            <person name="Numata K."/>
            <person name="Arakawa K."/>
        </authorList>
    </citation>
    <scope>NUCLEOTIDE SEQUENCE</scope>
</reference>
<name>A0A8X6V4I2_TRICX</name>
<sequence length="88" mass="10109">MIVRSAANKPMTSAQNIANELLCHHVTFQCLLRQSEMYCTALVRMIINFVQITNILLSSEMSPFFIRAKKSSISLSFIRRDILKCQEN</sequence>
<dbReference type="Proteomes" id="UP000887159">
    <property type="component" value="Unassembled WGS sequence"/>
</dbReference>
<accession>A0A8X6V4I2</accession>
<dbReference type="AlphaFoldDB" id="A0A8X6V4I2"/>
<gene>
    <name evidence="1" type="ORF">TNCV_4415801</name>
</gene>
<keyword evidence="2" id="KW-1185">Reference proteome</keyword>
<evidence type="ECO:0000313" key="2">
    <source>
        <dbReference type="Proteomes" id="UP000887159"/>
    </source>
</evidence>
<protein>
    <submittedName>
        <fullName evidence="1">Uncharacterized protein</fullName>
    </submittedName>
</protein>
<evidence type="ECO:0000313" key="1">
    <source>
        <dbReference type="EMBL" id="GFY04492.1"/>
    </source>
</evidence>